<evidence type="ECO:0000313" key="5">
    <source>
        <dbReference type="Proteomes" id="UP001597277"/>
    </source>
</evidence>
<feature type="transmembrane region" description="Helical" evidence="2">
    <location>
        <begin position="219"/>
        <end position="242"/>
    </location>
</feature>
<organism evidence="4 5">
    <name type="scientific">Georgenia deserti</name>
    <dbReference type="NCBI Taxonomy" id="2093781"/>
    <lineage>
        <taxon>Bacteria</taxon>
        <taxon>Bacillati</taxon>
        <taxon>Actinomycetota</taxon>
        <taxon>Actinomycetes</taxon>
        <taxon>Micrococcales</taxon>
        <taxon>Bogoriellaceae</taxon>
        <taxon>Georgenia</taxon>
    </lineage>
</organism>
<feature type="chain" id="PRO_5047462677" evidence="3">
    <location>
        <begin position="25"/>
        <end position="248"/>
    </location>
</feature>
<evidence type="ECO:0000313" key="4">
    <source>
        <dbReference type="EMBL" id="MFD1716596.1"/>
    </source>
</evidence>
<comment type="caution">
    <text evidence="4">The sequence shown here is derived from an EMBL/GenBank/DDBJ whole genome shotgun (WGS) entry which is preliminary data.</text>
</comment>
<accession>A0ABW4KYV8</accession>
<feature type="signal peptide" evidence="3">
    <location>
        <begin position="1"/>
        <end position="24"/>
    </location>
</feature>
<proteinExistence type="predicted"/>
<dbReference type="Proteomes" id="UP001597277">
    <property type="component" value="Unassembled WGS sequence"/>
</dbReference>
<evidence type="ECO:0000256" key="3">
    <source>
        <dbReference type="SAM" id="SignalP"/>
    </source>
</evidence>
<keyword evidence="2" id="KW-0472">Membrane</keyword>
<reference evidence="5" key="1">
    <citation type="journal article" date="2019" name="Int. J. Syst. Evol. Microbiol.">
        <title>The Global Catalogue of Microorganisms (GCM) 10K type strain sequencing project: providing services to taxonomists for standard genome sequencing and annotation.</title>
        <authorList>
            <consortium name="The Broad Institute Genomics Platform"/>
            <consortium name="The Broad Institute Genome Sequencing Center for Infectious Disease"/>
            <person name="Wu L."/>
            <person name="Ma J."/>
        </authorList>
    </citation>
    <scope>NUCLEOTIDE SEQUENCE [LARGE SCALE GENOMIC DNA]</scope>
    <source>
        <strain evidence="5">JCM 17130</strain>
    </source>
</reference>
<keyword evidence="2" id="KW-1133">Transmembrane helix</keyword>
<sequence length="248" mass="25862">MSAPGRLLMAGAILVLGAPATAQAAPTPEPDSPGVEATPEAAEGVPTEVTSWFRADGWEILASQAGDQIGLGTDEMDHAGMGLVRTVSTWSDAYVDGVSTNRAVVALEEWVAPITVDDAGAGVLRARLADDGEIQLVAVEPSPELAAAMPALAPDAPVVHDAVLDGWFTVEEDRVRPLDANARDSLAGTLTLEAYQPFVTERYLADEAPTSPETTASTWMPAAWAGGIAALLLAWAGVIVWLRRDGAR</sequence>
<keyword evidence="5" id="KW-1185">Reference proteome</keyword>
<evidence type="ECO:0000256" key="2">
    <source>
        <dbReference type="SAM" id="Phobius"/>
    </source>
</evidence>
<feature type="region of interest" description="Disordered" evidence="1">
    <location>
        <begin position="22"/>
        <end position="44"/>
    </location>
</feature>
<keyword evidence="3" id="KW-0732">Signal</keyword>
<dbReference type="RefSeq" id="WP_388002027.1">
    <property type="nucleotide sequence ID" value="NZ_JBHUEE010000001.1"/>
</dbReference>
<dbReference type="EMBL" id="JBHUEE010000001">
    <property type="protein sequence ID" value="MFD1716596.1"/>
    <property type="molecule type" value="Genomic_DNA"/>
</dbReference>
<evidence type="ECO:0000256" key="1">
    <source>
        <dbReference type="SAM" id="MobiDB-lite"/>
    </source>
</evidence>
<keyword evidence="2" id="KW-0812">Transmembrane</keyword>
<name>A0ABW4KYV8_9MICO</name>
<protein>
    <submittedName>
        <fullName evidence="4">Uncharacterized protein</fullName>
    </submittedName>
</protein>
<gene>
    <name evidence="4" type="ORF">ACFSE6_02025</name>
</gene>